<sequence>MIFLLYNNLRTHLKVNLFSVLTKISRVTRDSIGITNALGNREKICALCSQYVSIGVLNIVPEVSDTI</sequence>
<gene>
    <name evidence="1" type="ORF">BpHYR1_005848</name>
</gene>
<dbReference type="AlphaFoldDB" id="A0A3M7SDH0"/>
<evidence type="ECO:0000313" key="2">
    <source>
        <dbReference type="Proteomes" id="UP000276133"/>
    </source>
</evidence>
<comment type="caution">
    <text evidence="1">The sequence shown here is derived from an EMBL/GenBank/DDBJ whole genome shotgun (WGS) entry which is preliminary data.</text>
</comment>
<proteinExistence type="predicted"/>
<protein>
    <submittedName>
        <fullName evidence="1">Uncharacterized protein</fullName>
    </submittedName>
</protein>
<dbReference type="EMBL" id="REGN01001575">
    <property type="protein sequence ID" value="RNA33821.1"/>
    <property type="molecule type" value="Genomic_DNA"/>
</dbReference>
<name>A0A3M7SDH0_BRAPC</name>
<keyword evidence="2" id="KW-1185">Reference proteome</keyword>
<organism evidence="1 2">
    <name type="scientific">Brachionus plicatilis</name>
    <name type="common">Marine rotifer</name>
    <name type="synonym">Brachionus muelleri</name>
    <dbReference type="NCBI Taxonomy" id="10195"/>
    <lineage>
        <taxon>Eukaryota</taxon>
        <taxon>Metazoa</taxon>
        <taxon>Spiralia</taxon>
        <taxon>Gnathifera</taxon>
        <taxon>Rotifera</taxon>
        <taxon>Eurotatoria</taxon>
        <taxon>Monogononta</taxon>
        <taxon>Pseudotrocha</taxon>
        <taxon>Ploima</taxon>
        <taxon>Brachionidae</taxon>
        <taxon>Brachionus</taxon>
    </lineage>
</organism>
<accession>A0A3M7SDH0</accession>
<evidence type="ECO:0000313" key="1">
    <source>
        <dbReference type="EMBL" id="RNA33821.1"/>
    </source>
</evidence>
<reference evidence="1 2" key="1">
    <citation type="journal article" date="2018" name="Sci. Rep.">
        <title>Genomic signatures of local adaptation to the degree of environmental predictability in rotifers.</title>
        <authorList>
            <person name="Franch-Gras L."/>
            <person name="Hahn C."/>
            <person name="Garcia-Roger E.M."/>
            <person name="Carmona M.J."/>
            <person name="Serra M."/>
            <person name="Gomez A."/>
        </authorList>
    </citation>
    <scope>NUCLEOTIDE SEQUENCE [LARGE SCALE GENOMIC DNA]</scope>
    <source>
        <strain evidence="1">HYR1</strain>
    </source>
</reference>
<dbReference type="Proteomes" id="UP000276133">
    <property type="component" value="Unassembled WGS sequence"/>
</dbReference>